<dbReference type="Proteomes" id="UP000620046">
    <property type="component" value="Unassembled WGS sequence"/>
</dbReference>
<comment type="caution">
    <text evidence="2">The sequence shown here is derived from an EMBL/GenBank/DDBJ whole genome shotgun (WGS) entry which is preliminary data.</text>
</comment>
<dbReference type="EMBL" id="BMJA01000002">
    <property type="protein sequence ID" value="GGA40762.1"/>
    <property type="molecule type" value="Genomic_DNA"/>
</dbReference>
<keyword evidence="3" id="KW-1185">Reference proteome</keyword>
<name>A0ABQ1GC53_9GAMM</name>
<reference evidence="3" key="1">
    <citation type="journal article" date="2019" name="Int. J. Syst. Evol. Microbiol.">
        <title>The Global Catalogue of Microorganisms (GCM) 10K type strain sequencing project: providing services to taxonomists for standard genome sequencing and annotation.</title>
        <authorList>
            <consortium name="The Broad Institute Genomics Platform"/>
            <consortium name="The Broad Institute Genome Sequencing Center for Infectious Disease"/>
            <person name="Wu L."/>
            <person name="Ma J."/>
        </authorList>
    </citation>
    <scope>NUCLEOTIDE SEQUENCE [LARGE SCALE GENOMIC DNA]</scope>
    <source>
        <strain evidence="3">CGMCC 1.15439</strain>
    </source>
</reference>
<evidence type="ECO:0000313" key="3">
    <source>
        <dbReference type="Proteomes" id="UP000620046"/>
    </source>
</evidence>
<dbReference type="RefSeq" id="WP_188795483.1">
    <property type="nucleotide sequence ID" value="NZ_BMJA01000002.1"/>
</dbReference>
<sequence length="555" mass="61572">MSNGQQVAESRNRAERGGFAPRDTRQIQLTPNRYHRLLQVIGRLQPGAGGDALQSAQAVAIDWLRNRKQWNISDAQASGGVPLEVEIEESTRSLLIESAPGLWAIRLNDPCGQIPGRQWRVELVLVDMNDGNGPAFGCSLSVLVPSGIDEVLVTPGIPAVVGMLAKSHGLSDGGFKLDGTVWEVDRPADVDRLIAFIETPARMVPVVAVSVPRNDGSFVEPAEIARALAGLALVVTLSADAAQEVTARYGRALGVFGNAVRMYRVGFDPDVDAWHRHPLYVASSWERRIRAVTKILQFDAMADSVSVRDENRDIPSFSVIRRIASEQRIQAALKNRQTDAEAFEELAAAVSRFQAQADEWQRMALDEEESAKQAVQAQRETKIRLYQLGARIEALEAQLRECGGNSREANPTSFEDLREWAARQLSGRLVITPKAERAALHSPHEDVSHVYDCLYFLGTTYRDLKRGVGDKALYDQEMAQLGIRISKTGKAVDTARFEDEYSVVWEGYRYKLDMHLAGSDSFDPRYTLRIYYAWDAEQQLIVVGHLPTHLTNALS</sequence>
<evidence type="ECO:0000313" key="2">
    <source>
        <dbReference type="EMBL" id="GGA40762.1"/>
    </source>
</evidence>
<evidence type="ECO:0000256" key="1">
    <source>
        <dbReference type="SAM" id="MobiDB-lite"/>
    </source>
</evidence>
<gene>
    <name evidence="2" type="ORF">GCM10010981_32470</name>
</gene>
<proteinExistence type="predicted"/>
<feature type="region of interest" description="Disordered" evidence="1">
    <location>
        <begin position="1"/>
        <end position="25"/>
    </location>
</feature>
<protein>
    <submittedName>
        <fullName evidence="2">Uncharacterized protein</fullName>
    </submittedName>
</protein>
<organism evidence="2 3">
    <name type="scientific">Dyella nitratireducens</name>
    <dbReference type="NCBI Taxonomy" id="1849580"/>
    <lineage>
        <taxon>Bacteria</taxon>
        <taxon>Pseudomonadati</taxon>
        <taxon>Pseudomonadota</taxon>
        <taxon>Gammaproteobacteria</taxon>
        <taxon>Lysobacterales</taxon>
        <taxon>Rhodanobacteraceae</taxon>
        <taxon>Dyella</taxon>
    </lineage>
</organism>
<accession>A0ABQ1GC53</accession>